<dbReference type="PANTHER" id="PTHR23028">
    <property type="entry name" value="ACETYLTRANSFERASE"/>
    <property type="match status" value="1"/>
</dbReference>
<dbReference type="PANTHER" id="PTHR23028:SF53">
    <property type="entry name" value="ACYL_TRANSF_3 DOMAIN-CONTAINING PROTEIN"/>
    <property type="match status" value="1"/>
</dbReference>
<keyword evidence="4" id="KW-0012">Acyltransferase</keyword>
<feature type="transmembrane region" description="Helical" evidence="2">
    <location>
        <begin position="338"/>
        <end position="360"/>
    </location>
</feature>
<feature type="transmembrane region" description="Helical" evidence="2">
    <location>
        <begin position="372"/>
        <end position="389"/>
    </location>
</feature>
<protein>
    <submittedName>
        <fullName evidence="4">Acyltransferase</fullName>
    </submittedName>
</protein>
<feature type="transmembrane region" description="Helical" evidence="2">
    <location>
        <begin position="172"/>
        <end position="196"/>
    </location>
</feature>
<feature type="transmembrane region" description="Helical" evidence="2">
    <location>
        <begin position="225"/>
        <end position="243"/>
    </location>
</feature>
<feature type="transmembrane region" description="Helical" evidence="2">
    <location>
        <begin position="47"/>
        <end position="69"/>
    </location>
</feature>
<keyword evidence="2" id="KW-0812">Transmembrane</keyword>
<feature type="transmembrane region" description="Helical" evidence="2">
    <location>
        <begin position="90"/>
        <end position="112"/>
    </location>
</feature>
<keyword evidence="2" id="KW-0472">Membrane</keyword>
<dbReference type="OrthoDB" id="9807745at2"/>
<dbReference type="InterPro" id="IPR050879">
    <property type="entry name" value="Acyltransferase_3"/>
</dbReference>
<proteinExistence type="predicted"/>
<feature type="transmembrane region" description="Helical" evidence="2">
    <location>
        <begin position="249"/>
        <end position="266"/>
    </location>
</feature>
<feature type="compositionally biased region" description="Low complexity" evidence="1">
    <location>
        <begin position="410"/>
        <end position="424"/>
    </location>
</feature>
<gene>
    <name evidence="4" type="ORF">DZF91_32705</name>
</gene>
<feature type="transmembrane region" description="Helical" evidence="2">
    <location>
        <begin position="142"/>
        <end position="165"/>
    </location>
</feature>
<evidence type="ECO:0000256" key="2">
    <source>
        <dbReference type="SAM" id="Phobius"/>
    </source>
</evidence>
<dbReference type="EMBL" id="QURH01000965">
    <property type="protein sequence ID" value="RFU37473.1"/>
    <property type="molecule type" value="Genomic_DNA"/>
</dbReference>
<keyword evidence="4" id="KW-0808">Transferase</keyword>
<feature type="transmembrane region" description="Helical" evidence="2">
    <location>
        <begin position="312"/>
        <end position="331"/>
    </location>
</feature>
<accession>A0A372JBU7</accession>
<feature type="transmembrane region" description="Helical" evidence="2">
    <location>
        <begin position="12"/>
        <end position="35"/>
    </location>
</feature>
<sequence length="447" mass="48139">MRSELPLRRPDATVRLGWLDALRGVAAITVALHHASYHYLPHFRRTLLAWFDPGMFGVLVFFLVSGYIVPASLERRGSVRRFWTGRVLRIYPLLAAAVAVVLVLHATGVYALRDGLTDDHRPVTIALSHLTMMQDLLGVPSAINVLWTLSYEMAFYLLVVALFSVGLHRRSVAAASLLAVAAPALAPVLPAAALTARFGDGRVSLAAFVLMAASIGLACARRTAVARGGALLGGALALTLVLVNGRVDPWQGLAILAVMFTGTVVHRAERGQIRPRTAVGVCLLVVACAVGTGIWRVRRYTDWDTDLGEKRAWALAVLGAFAVFAIGFALRDRHVPRWLAWTGVVSYSVYLLHELLLMGLDTVFGRPRGDQPLLLVPFVALLLAASWAAHRWIELPGQRLGHALGRRLDPAPAASSAPSASASASDDRPDRPAAASAEDSDQQSLVH</sequence>
<dbReference type="GO" id="GO:0009103">
    <property type="term" value="P:lipopolysaccharide biosynthetic process"/>
    <property type="evidence" value="ECO:0007669"/>
    <property type="project" value="TreeGrafter"/>
</dbReference>
<organism evidence="4 5">
    <name type="scientific">Actinomadura logoneensis</name>
    <dbReference type="NCBI Taxonomy" id="2293572"/>
    <lineage>
        <taxon>Bacteria</taxon>
        <taxon>Bacillati</taxon>
        <taxon>Actinomycetota</taxon>
        <taxon>Actinomycetes</taxon>
        <taxon>Streptosporangiales</taxon>
        <taxon>Thermomonosporaceae</taxon>
        <taxon>Actinomadura</taxon>
    </lineage>
</organism>
<feature type="transmembrane region" description="Helical" evidence="2">
    <location>
        <begin position="278"/>
        <end position="297"/>
    </location>
</feature>
<dbReference type="Pfam" id="PF01757">
    <property type="entry name" value="Acyl_transf_3"/>
    <property type="match status" value="1"/>
</dbReference>
<name>A0A372JBU7_9ACTN</name>
<evidence type="ECO:0000259" key="3">
    <source>
        <dbReference type="Pfam" id="PF01757"/>
    </source>
</evidence>
<dbReference type="Proteomes" id="UP000261811">
    <property type="component" value="Unassembled WGS sequence"/>
</dbReference>
<dbReference type="InterPro" id="IPR002656">
    <property type="entry name" value="Acyl_transf_3_dom"/>
</dbReference>
<feature type="region of interest" description="Disordered" evidence="1">
    <location>
        <begin position="409"/>
        <end position="447"/>
    </location>
</feature>
<feature type="transmembrane region" description="Helical" evidence="2">
    <location>
        <begin position="202"/>
        <end position="220"/>
    </location>
</feature>
<dbReference type="RefSeq" id="WP_117360916.1">
    <property type="nucleotide sequence ID" value="NZ_QURH01000965.1"/>
</dbReference>
<keyword evidence="5" id="KW-1185">Reference proteome</keyword>
<dbReference type="GO" id="GO:0016747">
    <property type="term" value="F:acyltransferase activity, transferring groups other than amino-acyl groups"/>
    <property type="evidence" value="ECO:0007669"/>
    <property type="project" value="InterPro"/>
</dbReference>
<dbReference type="AlphaFoldDB" id="A0A372JBU7"/>
<feature type="domain" description="Acyltransferase 3" evidence="3">
    <location>
        <begin position="17"/>
        <end position="389"/>
    </location>
</feature>
<dbReference type="GO" id="GO:0016020">
    <property type="term" value="C:membrane"/>
    <property type="evidence" value="ECO:0007669"/>
    <property type="project" value="TreeGrafter"/>
</dbReference>
<evidence type="ECO:0000313" key="4">
    <source>
        <dbReference type="EMBL" id="RFU37473.1"/>
    </source>
</evidence>
<keyword evidence="2" id="KW-1133">Transmembrane helix</keyword>
<reference evidence="4 5" key="1">
    <citation type="submission" date="2018-08" db="EMBL/GenBank/DDBJ databases">
        <title>Actinomadura jelena sp. nov., a novel Actinomycete isolated from soil in Chad.</title>
        <authorList>
            <person name="Shi L."/>
        </authorList>
    </citation>
    <scope>NUCLEOTIDE SEQUENCE [LARGE SCALE GENOMIC DNA]</scope>
    <source>
        <strain evidence="4 5">NEAU-G17</strain>
    </source>
</reference>
<feature type="compositionally biased region" description="Low complexity" evidence="1">
    <location>
        <begin position="432"/>
        <end position="447"/>
    </location>
</feature>
<evidence type="ECO:0000256" key="1">
    <source>
        <dbReference type="SAM" id="MobiDB-lite"/>
    </source>
</evidence>
<evidence type="ECO:0000313" key="5">
    <source>
        <dbReference type="Proteomes" id="UP000261811"/>
    </source>
</evidence>
<comment type="caution">
    <text evidence="4">The sequence shown here is derived from an EMBL/GenBank/DDBJ whole genome shotgun (WGS) entry which is preliminary data.</text>
</comment>